<keyword evidence="1" id="KW-0560">Oxidoreductase</keyword>
<dbReference type="InterPro" id="IPR002938">
    <property type="entry name" value="FAD-bd"/>
</dbReference>
<evidence type="ECO:0000256" key="1">
    <source>
        <dbReference type="ARBA" id="ARBA00023002"/>
    </source>
</evidence>
<dbReference type="GO" id="GO:0004497">
    <property type="term" value="F:monooxygenase activity"/>
    <property type="evidence" value="ECO:0007669"/>
    <property type="project" value="UniProtKB-KW"/>
</dbReference>
<feature type="compositionally biased region" description="Low complexity" evidence="3">
    <location>
        <begin position="435"/>
        <end position="463"/>
    </location>
</feature>
<keyword evidence="2" id="KW-0503">Monooxygenase</keyword>
<sequence length="473" mass="51356">MVTADLDVAVVGGGPGGLFAALALLQSGKVGNIKVFERSKAYRACGAGITVDVNGMKAVKAVDSGLCGRLEAVGVDFDSFEEFDQFGQKHADRASVPIAQLDSARQLKKYGVKPGMIGWSDIQQNIYESLPDGTVEFGQALSGFSQDESGVQLSFEGQPDVRANYLVAADGYLSPTRETLLNDGPPPFAEVMLWRARFLWKDGLGLPQGPEWAQAYIGGSRTAVVYGLPGNVVCWACTVPLSICEERGVHYDAEQYATSKTRRQVSSFQNMQSEGSSSFHERCIKAVEDFAPQFLECVKNTDPSTIVEHGLFARTPEQHTSYADVGWGVGRVTLIGDAAHAMRPTGQGLNTALEDGAVLGWHVQEHGLNPEALRSFEKERIPRVSLIAEQEQARGRMAYQKDAKAASSRITRLPMSPEAFEDFKNGWQPRPLARRASPARAYAHRASNCSPSPRRSLPPLSNPVTATSPILRI</sequence>
<dbReference type="Pfam" id="PF01494">
    <property type="entry name" value="FAD_binding_3"/>
    <property type="match status" value="1"/>
</dbReference>
<keyword evidence="6" id="KW-1185">Reference proteome</keyword>
<accession>A0AAW1RJK4</accession>
<dbReference type="AlphaFoldDB" id="A0AAW1RJK4"/>
<dbReference type="PANTHER" id="PTHR13789:SF309">
    <property type="entry name" value="PUTATIVE (AFU_ORTHOLOGUE AFUA_6G14510)-RELATED"/>
    <property type="match status" value="1"/>
</dbReference>
<dbReference type="PANTHER" id="PTHR13789">
    <property type="entry name" value="MONOOXYGENASE"/>
    <property type="match status" value="1"/>
</dbReference>
<dbReference type="Gene3D" id="3.50.50.60">
    <property type="entry name" value="FAD/NAD(P)-binding domain"/>
    <property type="match status" value="1"/>
</dbReference>
<name>A0AAW1RJK4_9CHLO</name>
<protein>
    <recommendedName>
        <fullName evidence="4">FAD-binding domain-containing protein</fullName>
    </recommendedName>
</protein>
<dbReference type="InterPro" id="IPR036188">
    <property type="entry name" value="FAD/NAD-bd_sf"/>
</dbReference>
<organism evidence="5 6">
    <name type="scientific">Apatococcus lobatus</name>
    <dbReference type="NCBI Taxonomy" id="904363"/>
    <lineage>
        <taxon>Eukaryota</taxon>
        <taxon>Viridiplantae</taxon>
        <taxon>Chlorophyta</taxon>
        <taxon>core chlorophytes</taxon>
        <taxon>Trebouxiophyceae</taxon>
        <taxon>Chlorellales</taxon>
        <taxon>Chlorellaceae</taxon>
        <taxon>Apatococcus</taxon>
    </lineage>
</organism>
<evidence type="ECO:0000256" key="3">
    <source>
        <dbReference type="SAM" id="MobiDB-lite"/>
    </source>
</evidence>
<evidence type="ECO:0000256" key="2">
    <source>
        <dbReference type="ARBA" id="ARBA00023033"/>
    </source>
</evidence>
<reference evidence="5 6" key="1">
    <citation type="journal article" date="2024" name="Nat. Commun.">
        <title>Phylogenomics reveals the evolutionary origins of lichenization in chlorophyte algae.</title>
        <authorList>
            <person name="Puginier C."/>
            <person name="Libourel C."/>
            <person name="Otte J."/>
            <person name="Skaloud P."/>
            <person name="Haon M."/>
            <person name="Grisel S."/>
            <person name="Petersen M."/>
            <person name="Berrin J.G."/>
            <person name="Delaux P.M."/>
            <person name="Dal Grande F."/>
            <person name="Keller J."/>
        </authorList>
    </citation>
    <scope>NUCLEOTIDE SEQUENCE [LARGE SCALE GENOMIC DNA]</scope>
    <source>
        <strain evidence="5 6">SAG 2145</strain>
    </source>
</reference>
<dbReference type="PRINTS" id="PR00420">
    <property type="entry name" value="RNGMNOXGNASE"/>
</dbReference>
<dbReference type="GO" id="GO:0071949">
    <property type="term" value="F:FAD binding"/>
    <property type="evidence" value="ECO:0007669"/>
    <property type="project" value="InterPro"/>
</dbReference>
<dbReference type="InterPro" id="IPR050493">
    <property type="entry name" value="FAD-dep_Monooxygenase_BioMet"/>
</dbReference>
<dbReference type="EMBL" id="JALJOS010000010">
    <property type="protein sequence ID" value="KAK9833645.1"/>
    <property type="molecule type" value="Genomic_DNA"/>
</dbReference>
<evidence type="ECO:0000259" key="4">
    <source>
        <dbReference type="Pfam" id="PF01494"/>
    </source>
</evidence>
<feature type="compositionally biased region" description="Polar residues" evidence="3">
    <location>
        <begin position="464"/>
        <end position="473"/>
    </location>
</feature>
<feature type="region of interest" description="Disordered" evidence="3">
    <location>
        <begin position="435"/>
        <end position="473"/>
    </location>
</feature>
<proteinExistence type="predicted"/>
<feature type="domain" description="FAD-binding" evidence="4">
    <location>
        <begin position="6"/>
        <end position="387"/>
    </location>
</feature>
<evidence type="ECO:0000313" key="6">
    <source>
        <dbReference type="Proteomes" id="UP001438707"/>
    </source>
</evidence>
<evidence type="ECO:0000313" key="5">
    <source>
        <dbReference type="EMBL" id="KAK9833645.1"/>
    </source>
</evidence>
<gene>
    <name evidence="5" type="ORF">WJX74_001593</name>
</gene>
<dbReference type="SUPFAM" id="SSF51905">
    <property type="entry name" value="FAD/NAD(P)-binding domain"/>
    <property type="match status" value="1"/>
</dbReference>
<dbReference type="Proteomes" id="UP001438707">
    <property type="component" value="Unassembled WGS sequence"/>
</dbReference>
<comment type="caution">
    <text evidence="5">The sequence shown here is derived from an EMBL/GenBank/DDBJ whole genome shotgun (WGS) entry which is preliminary data.</text>
</comment>